<dbReference type="Proteomes" id="UP000324222">
    <property type="component" value="Unassembled WGS sequence"/>
</dbReference>
<dbReference type="AlphaFoldDB" id="A0A5B7HAR6"/>
<protein>
    <submittedName>
        <fullName evidence="1">Uncharacterized protein</fullName>
    </submittedName>
</protein>
<comment type="caution">
    <text evidence="1">The sequence shown here is derived from an EMBL/GenBank/DDBJ whole genome shotgun (WGS) entry which is preliminary data.</text>
</comment>
<reference evidence="1 2" key="1">
    <citation type="submission" date="2019-05" db="EMBL/GenBank/DDBJ databases">
        <title>Another draft genome of Portunus trituberculatus and its Hox gene families provides insights of decapod evolution.</title>
        <authorList>
            <person name="Jeong J.-H."/>
            <person name="Song I."/>
            <person name="Kim S."/>
            <person name="Choi T."/>
            <person name="Kim D."/>
            <person name="Ryu S."/>
            <person name="Kim W."/>
        </authorList>
    </citation>
    <scope>NUCLEOTIDE SEQUENCE [LARGE SCALE GENOMIC DNA]</scope>
    <source>
        <tissue evidence="1">Muscle</tissue>
    </source>
</reference>
<dbReference type="EMBL" id="VSRR010024220">
    <property type="protein sequence ID" value="MPC66068.1"/>
    <property type="molecule type" value="Genomic_DNA"/>
</dbReference>
<name>A0A5B7HAR6_PORTR</name>
<keyword evidence="2" id="KW-1185">Reference proteome</keyword>
<evidence type="ECO:0000313" key="2">
    <source>
        <dbReference type="Proteomes" id="UP000324222"/>
    </source>
</evidence>
<proteinExistence type="predicted"/>
<gene>
    <name evidence="1" type="ORF">E2C01_060211</name>
</gene>
<accession>A0A5B7HAR6</accession>
<organism evidence="1 2">
    <name type="scientific">Portunus trituberculatus</name>
    <name type="common">Swimming crab</name>
    <name type="synonym">Neptunus trituberculatus</name>
    <dbReference type="NCBI Taxonomy" id="210409"/>
    <lineage>
        <taxon>Eukaryota</taxon>
        <taxon>Metazoa</taxon>
        <taxon>Ecdysozoa</taxon>
        <taxon>Arthropoda</taxon>
        <taxon>Crustacea</taxon>
        <taxon>Multicrustacea</taxon>
        <taxon>Malacostraca</taxon>
        <taxon>Eumalacostraca</taxon>
        <taxon>Eucarida</taxon>
        <taxon>Decapoda</taxon>
        <taxon>Pleocyemata</taxon>
        <taxon>Brachyura</taxon>
        <taxon>Eubrachyura</taxon>
        <taxon>Portunoidea</taxon>
        <taxon>Portunidae</taxon>
        <taxon>Portuninae</taxon>
        <taxon>Portunus</taxon>
    </lineage>
</organism>
<evidence type="ECO:0000313" key="1">
    <source>
        <dbReference type="EMBL" id="MPC66068.1"/>
    </source>
</evidence>
<sequence length="121" mass="13829">MLLKLSVTSQEILTTCVHNLAQLSLNHKLFSQTLKSASWFHNVSIIEENFHLIMEFQYYTNFLNSEECHIASTLDYVNPTPLIAAIYTQHASCSPPAELATQLETHIKVVDYPEVRTYLSK</sequence>